<evidence type="ECO:0000313" key="3">
    <source>
        <dbReference type="Proteomes" id="UP001283341"/>
    </source>
</evidence>
<reference evidence="2" key="2">
    <citation type="submission" date="2023-06" db="EMBL/GenBank/DDBJ databases">
        <authorList>
            <consortium name="Lawrence Berkeley National Laboratory"/>
            <person name="Haridas S."/>
            <person name="Hensen N."/>
            <person name="Bonometti L."/>
            <person name="Westerberg I."/>
            <person name="Brannstrom I.O."/>
            <person name="Guillou S."/>
            <person name="Cros-Aarteil S."/>
            <person name="Calhoun S."/>
            <person name="Kuo A."/>
            <person name="Mondo S."/>
            <person name="Pangilinan J."/>
            <person name="Riley R."/>
            <person name="Labutti K."/>
            <person name="Andreopoulos B."/>
            <person name="Lipzen A."/>
            <person name="Chen C."/>
            <person name="Yanf M."/>
            <person name="Daum C."/>
            <person name="Ng V."/>
            <person name="Clum A."/>
            <person name="Steindorff A."/>
            <person name="Ohm R."/>
            <person name="Martin F."/>
            <person name="Silar P."/>
            <person name="Natvig D."/>
            <person name="Lalanne C."/>
            <person name="Gautier V."/>
            <person name="Ament-Velasquez S.L."/>
            <person name="Kruys A."/>
            <person name="Hutchinson M.I."/>
            <person name="Powell A.J."/>
            <person name="Barry K."/>
            <person name="Miller A.N."/>
            <person name="Grigoriev I.V."/>
            <person name="Debuchy R."/>
            <person name="Gladieux P."/>
            <person name="Thoren M.H."/>
            <person name="Johannesson H."/>
        </authorList>
    </citation>
    <scope>NUCLEOTIDE SEQUENCE</scope>
    <source>
        <strain evidence="2">CBS 118394</strain>
    </source>
</reference>
<feature type="region of interest" description="Disordered" evidence="1">
    <location>
        <begin position="1"/>
        <end position="22"/>
    </location>
</feature>
<feature type="region of interest" description="Disordered" evidence="1">
    <location>
        <begin position="213"/>
        <end position="290"/>
    </location>
</feature>
<sequence>MADAAGVAPAGGSPLAPAPATGTAVRMNTTGSSYDHLLPAAFPKKRRGRPPGRPNMTVREADYEQNELVKKWNTAKSARAISVVCVHIRDALDESVLIHESQRAVFQMPSREIIYFVQGWITARHIASQRPSYINGILIHSRGSDSPLACSSCVDRRAKNALGPFPSCRQLLGRFHNSCSNCKWFDNTSTCSLYTGPAPNRKRKAKEIAATPTMANGASGEGPVAPPPPQPEHLNHHDYSQYQAQQQQSSAGHAEQSTSLSEGEDEEEGDASSVDAQLTAQLLPEINGPD</sequence>
<gene>
    <name evidence="2" type="ORF">B0H66DRAFT_576946</name>
</gene>
<dbReference type="AlphaFoldDB" id="A0AAE0HXW3"/>
<evidence type="ECO:0000256" key="1">
    <source>
        <dbReference type="SAM" id="MobiDB-lite"/>
    </source>
</evidence>
<accession>A0AAE0HXW3</accession>
<reference evidence="2" key="1">
    <citation type="journal article" date="2023" name="Mol. Phylogenet. Evol.">
        <title>Genome-scale phylogeny and comparative genomics of the fungal order Sordariales.</title>
        <authorList>
            <person name="Hensen N."/>
            <person name="Bonometti L."/>
            <person name="Westerberg I."/>
            <person name="Brannstrom I.O."/>
            <person name="Guillou S."/>
            <person name="Cros-Aarteil S."/>
            <person name="Calhoun S."/>
            <person name="Haridas S."/>
            <person name="Kuo A."/>
            <person name="Mondo S."/>
            <person name="Pangilinan J."/>
            <person name="Riley R."/>
            <person name="LaButti K."/>
            <person name="Andreopoulos B."/>
            <person name="Lipzen A."/>
            <person name="Chen C."/>
            <person name="Yan M."/>
            <person name="Daum C."/>
            <person name="Ng V."/>
            <person name="Clum A."/>
            <person name="Steindorff A."/>
            <person name="Ohm R.A."/>
            <person name="Martin F."/>
            <person name="Silar P."/>
            <person name="Natvig D.O."/>
            <person name="Lalanne C."/>
            <person name="Gautier V."/>
            <person name="Ament-Velasquez S.L."/>
            <person name="Kruys A."/>
            <person name="Hutchinson M.I."/>
            <person name="Powell A.J."/>
            <person name="Barry K."/>
            <person name="Miller A.N."/>
            <person name="Grigoriev I.V."/>
            <person name="Debuchy R."/>
            <person name="Gladieux P."/>
            <person name="Hiltunen Thoren M."/>
            <person name="Johannesson H."/>
        </authorList>
    </citation>
    <scope>NUCLEOTIDE SEQUENCE</scope>
    <source>
        <strain evidence="2">CBS 118394</strain>
    </source>
</reference>
<dbReference type="EMBL" id="JAUEDM010000006">
    <property type="protein sequence ID" value="KAK3314887.1"/>
    <property type="molecule type" value="Genomic_DNA"/>
</dbReference>
<protein>
    <submittedName>
        <fullName evidence="2">Uncharacterized protein</fullName>
    </submittedName>
</protein>
<dbReference type="InterPro" id="IPR022190">
    <property type="entry name" value="DUF3716"/>
</dbReference>
<keyword evidence="3" id="KW-1185">Reference proteome</keyword>
<organism evidence="2 3">
    <name type="scientific">Apodospora peruviana</name>
    <dbReference type="NCBI Taxonomy" id="516989"/>
    <lineage>
        <taxon>Eukaryota</taxon>
        <taxon>Fungi</taxon>
        <taxon>Dikarya</taxon>
        <taxon>Ascomycota</taxon>
        <taxon>Pezizomycotina</taxon>
        <taxon>Sordariomycetes</taxon>
        <taxon>Sordariomycetidae</taxon>
        <taxon>Sordariales</taxon>
        <taxon>Lasiosphaeriaceae</taxon>
        <taxon>Apodospora</taxon>
    </lineage>
</organism>
<proteinExistence type="predicted"/>
<comment type="caution">
    <text evidence="2">The sequence shown here is derived from an EMBL/GenBank/DDBJ whole genome shotgun (WGS) entry which is preliminary data.</text>
</comment>
<name>A0AAE0HXW3_9PEZI</name>
<evidence type="ECO:0000313" key="2">
    <source>
        <dbReference type="EMBL" id="KAK3314887.1"/>
    </source>
</evidence>
<dbReference type="Pfam" id="PF12511">
    <property type="entry name" value="DUF3716"/>
    <property type="match status" value="1"/>
</dbReference>
<feature type="compositionally biased region" description="Low complexity" evidence="1">
    <location>
        <begin position="240"/>
        <end position="251"/>
    </location>
</feature>
<dbReference type="Proteomes" id="UP001283341">
    <property type="component" value="Unassembled WGS sequence"/>
</dbReference>